<protein>
    <submittedName>
        <fullName evidence="1">Uncharacterized protein</fullName>
    </submittedName>
</protein>
<accession>A0A3B0TVW5</accession>
<dbReference type="AlphaFoldDB" id="A0A3B0TVW5"/>
<dbReference type="EMBL" id="UOEQ01000398">
    <property type="protein sequence ID" value="VAW22138.1"/>
    <property type="molecule type" value="Genomic_DNA"/>
</dbReference>
<proteinExistence type="predicted"/>
<gene>
    <name evidence="1" type="ORF">MNBD_ALPHA11-124</name>
</gene>
<sequence>MALTILSAGNAIAGSGGTTPLGDCYNRVIAICNEGDHPGPCAETAMDACDDEFGSNTGTLGFGFRAPAKRTGALGLKIML</sequence>
<organism evidence="1">
    <name type="scientific">hydrothermal vent metagenome</name>
    <dbReference type="NCBI Taxonomy" id="652676"/>
    <lineage>
        <taxon>unclassified sequences</taxon>
        <taxon>metagenomes</taxon>
        <taxon>ecological metagenomes</taxon>
    </lineage>
</organism>
<reference evidence="1" key="1">
    <citation type="submission" date="2018-06" db="EMBL/GenBank/DDBJ databases">
        <authorList>
            <person name="Zhirakovskaya E."/>
        </authorList>
    </citation>
    <scope>NUCLEOTIDE SEQUENCE</scope>
</reference>
<name>A0A3B0TVW5_9ZZZZ</name>
<evidence type="ECO:0000313" key="1">
    <source>
        <dbReference type="EMBL" id="VAW22138.1"/>
    </source>
</evidence>